<evidence type="ECO:0000313" key="3">
    <source>
        <dbReference type="EMBL" id="KAI1232312.1"/>
    </source>
</evidence>
<dbReference type="SUPFAM" id="SSF48371">
    <property type="entry name" value="ARM repeat"/>
    <property type="match status" value="1"/>
</dbReference>
<dbReference type="EMBL" id="JADDUC010000239">
    <property type="protein sequence ID" value="KAG0115082.1"/>
    <property type="molecule type" value="Genomic_DNA"/>
</dbReference>
<gene>
    <name evidence="3" type="ORF">IHE44_0006765</name>
    <name evidence="2" type="ORF">IHE44_006636</name>
</gene>
<name>A0A835TPW6_9PASS</name>
<protein>
    <recommendedName>
        <fullName evidence="1">Maestro/Maestro-like HEAT-repeats domain-containing protein</fullName>
    </recommendedName>
</protein>
<keyword evidence="4" id="KW-1185">Reference proteome</keyword>
<dbReference type="GO" id="GO:0005737">
    <property type="term" value="C:cytoplasm"/>
    <property type="evidence" value="ECO:0007669"/>
    <property type="project" value="TreeGrafter"/>
</dbReference>
<evidence type="ECO:0000313" key="4">
    <source>
        <dbReference type="Proteomes" id="UP000618051"/>
    </source>
</evidence>
<dbReference type="InterPro" id="IPR016024">
    <property type="entry name" value="ARM-type_fold"/>
</dbReference>
<dbReference type="InterPro" id="IPR055406">
    <property type="entry name" value="HEAT_Maestro"/>
</dbReference>
<dbReference type="EMBL" id="JADDUC020000022">
    <property type="protein sequence ID" value="KAI1232312.1"/>
    <property type="molecule type" value="Genomic_DNA"/>
</dbReference>
<dbReference type="OrthoDB" id="9196188at2759"/>
<dbReference type="AlphaFoldDB" id="A0A835TPW6"/>
<dbReference type="Pfam" id="PF23227">
    <property type="entry name" value="HEAT_MROH2B_C"/>
    <property type="match status" value="1"/>
</dbReference>
<dbReference type="Proteomes" id="UP000618051">
    <property type="component" value="Unassembled WGS sequence"/>
</dbReference>
<organism evidence="2">
    <name type="scientific">Lamprotornis superbus</name>
    <dbReference type="NCBI Taxonomy" id="245042"/>
    <lineage>
        <taxon>Eukaryota</taxon>
        <taxon>Metazoa</taxon>
        <taxon>Chordata</taxon>
        <taxon>Craniata</taxon>
        <taxon>Vertebrata</taxon>
        <taxon>Euteleostomi</taxon>
        <taxon>Archelosauria</taxon>
        <taxon>Archosauria</taxon>
        <taxon>Dinosauria</taxon>
        <taxon>Saurischia</taxon>
        <taxon>Theropoda</taxon>
        <taxon>Coelurosauria</taxon>
        <taxon>Aves</taxon>
        <taxon>Neognathae</taxon>
        <taxon>Neoaves</taxon>
        <taxon>Telluraves</taxon>
        <taxon>Australaves</taxon>
        <taxon>Passeriformes</taxon>
        <taxon>Sturnidae</taxon>
        <taxon>Lamprotornis</taxon>
    </lineage>
</organism>
<evidence type="ECO:0000313" key="2">
    <source>
        <dbReference type="EMBL" id="KAG0115082.1"/>
    </source>
</evidence>
<feature type="domain" description="Maestro/Maestro-like HEAT-repeats" evidence="1">
    <location>
        <begin position="63"/>
        <end position="198"/>
    </location>
</feature>
<dbReference type="InterPro" id="IPR045206">
    <property type="entry name" value="Maestro_heat-like_prot"/>
</dbReference>
<accession>A0A835TPW6</accession>
<proteinExistence type="predicted"/>
<dbReference type="PANTHER" id="PTHR23120:SF42">
    <property type="entry name" value="MAESTRO HEAT-LIKE REPEAT FAMILY MEMBER 3"/>
    <property type="match status" value="1"/>
</dbReference>
<reference evidence="2" key="1">
    <citation type="submission" date="2020-10" db="EMBL/GenBank/DDBJ databases">
        <title>Feather gene expression reveals the developmental basis of iridescence in African starlings.</title>
        <authorList>
            <person name="Rubenstein D.R."/>
        </authorList>
    </citation>
    <scope>NUCLEOTIDE SEQUENCE</scope>
    <source>
        <strain evidence="2">SS15</strain>
        <tissue evidence="2">Liver</tissue>
    </source>
</reference>
<comment type="caution">
    <text evidence="2">The sequence shown here is derived from an EMBL/GenBank/DDBJ whole genome shotgun (WGS) entry which is preliminary data.</text>
</comment>
<evidence type="ECO:0000259" key="1">
    <source>
        <dbReference type="Pfam" id="PF23227"/>
    </source>
</evidence>
<sequence length="201" mass="22934">PVVQPSQRRHPHLSQSCEFPEKALTLFHEPSASTSWLWLFLQPSLGQIDLEELGDKPSVWSDQRHPNVVMAFLTLEVLVELSERAEMAKKIEAFLPSMMKILEVGSEDEKLKIVVVFRNVLGQLRKSKASSMAVALVGKILPLLDSECGQLRELSLWLLRDLLRSVVSRDEKKMRREIQSALIPLLFRMNDQLPSVAKVWI</sequence>
<reference evidence="3 4" key="2">
    <citation type="journal article" date="2021" name="J. Hered.">
        <title>Feather Gene Expression Elucidates the Developmental Basis of Plumage Iridescence in African Starlings.</title>
        <authorList>
            <person name="Rubenstein D.R."/>
            <person name="Corvelo A."/>
            <person name="MacManes M.D."/>
            <person name="Maia R."/>
            <person name="Narzisi G."/>
            <person name="Rousaki A."/>
            <person name="Vandenabeele P."/>
            <person name="Shawkey M.D."/>
            <person name="Solomon J."/>
        </authorList>
    </citation>
    <scope>NUCLEOTIDE SEQUENCE [LARGE SCALE GENOMIC DNA]</scope>
    <source>
        <strain evidence="3">SS15</strain>
    </source>
</reference>
<feature type="non-terminal residue" evidence="2">
    <location>
        <position position="1"/>
    </location>
</feature>
<dbReference type="PANTHER" id="PTHR23120">
    <property type="entry name" value="MAESTRO-RELATED HEAT DOMAIN-CONTAINING"/>
    <property type="match status" value="1"/>
</dbReference>
<reference evidence="3" key="3">
    <citation type="submission" date="2022-01" db="EMBL/GenBank/DDBJ databases">
        <authorList>
            <person name="Rubenstein D.R."/>
        </authorList>
    </citation>
    <scope>NUCLEOTIDE SEQUENCE</scope>
    <source>
        <strain evidence="3">SS15</strain>
        <tissue evidence="3">Liver</tissue>
    </source>
</reference>